<keyword evidence="2" id="KW-1185">Reference proteome</keyword>
<evidence type="ECO:0000313" key="2">
    <source>
        <dbReference type="Proteomes" id="UP000046393"/>
    </source>
</evidence>
<feature type="region of interest" description="Disordered" evidence="1">
    <location>
        <begin position="1"/>
        <end position="39"/>
    </location>
</feature>
<feature type="compositionally biased region" description="Low complexity" evidence="1">
    <location>
        <begin position="1"/>
        <end position="10"/>
    </location>
</feature>
<evidence type="ECO:0000313" key="3">
    <source>
        <dbReference type="WBParaSite" id="SMUV_0000944501-mRNA-1"/>
    </source>
</evidence>
<organism evidence="2 3">
    <name type="scientific">Syphacia muris</name>
    <dbReference type="NCBI Taxonomy" id="451379"/>
    <lineage>
        <taxon>Eukaryota</taxon>
        <taxon>Metazoa</taxon>
        <taxon>Ecdysozoa</taxon>
        <taxon>Nematoda</taxon>
        <taxon>Chromadorea</taxon>
        <taxon>Rhabditida</taxon>
        <taxon>Spirurina</taxon>
        <taxon>Oxyuridomorpha</taxon>
        <taxon>Oxyuroidea</taxon>
        <taxon>Oxyuridae</taxon>
        <taxon>Syphacia</taxon>
    </lineage>
</organism>
<reference evidence="3" key="1">
    <citation type="submission" date="2017-02" db="UniProtKB">
        <authorList>
            <consortium name="WormBaseParasite"/>
        </authorList>
    </citation>
    <scope>IDENTIFICATION</scope>
</reference>
<accession>A0A0N5AWY0</accession>
<dbReference type="Proteomes" id="UP000046393">
    <property type="component" value="Unplaced"/>
</dbReference>
<evidence type="ECO:0000256" key="1">
    <source>
        <dbReference type="SAM" id="MobiDB-lite"/>
    </source>
</evidence>
<proteinExistence type="predicted"/>
<protein>
    <submittedName>
        <fullName evidence="3">Uncharacterized protein</fullName>
    </submittedName>
</protein>
<sequence>MDEQQQQRQQSYYPLPTQFLQPEASEDEDEDVRYEDDDDEYEQPLIQIKMNNQAAGNSVPLPECSGIAPSVFYGVAETSQQAEMRSSDDQSEHYMQQDQNYVVPSATVYRENSDNINALSSQDDYANTGASASSCNSLRYSSDVISSQQQQCRSYPQQQLVSDTSIIVNDTNRVQFFLPLGI</sequence>
<dbReference type="WBParaSite" id="SMUV_0000944501-mRNA-1">
    <property type="protein sequence ID" value="SMUV_0000944501-mRNA-1"/>
    <property type="gene ID" value="SMUV_0000944501"/>
</dbReference>
<name>A0A0N5AWY0_9BILA</name>
<feature type="compositionally biased region" description="Acidic residues" evidence="1">
    <location>
        <begin position="24"/>
        <end position="39"/>
    </location>
</feature>
<dbReference type="AlphaFoldDB" id="A0A0N5AWY0"/>